<name>A0A3M6QK34_9BURK</name>
<evidence type="ECO:0000256" key="4">
    <source>
        <dbReference type="ARBA" id="ARBA00023163"/>
    </source>
</evidence>
<protein>
    <submittedName>
        <fullName evidence="8">Sigma-70 family RNA polymerase sigma factor</fullName>
    </submittedName>
</protein>
<dbReference type="SUPFAM" id="SSF88946">
    <property type="entry name" value="Sigma2 domain of RNA polymerase sigma factors"/>
    <property type="match status" value="1"/>
</dbReference>
<dbReference type="Pfam" id="PF04542">
    <property type="entry name" value="Sigma70_r2"/>
    <property type="match status" value="1"/>
</dbReference>
<comment type="caution">
    <text evidence="8">The sequence shown here is derived from an EMBL/GenBank/DDBJ whole genome shotgun (WGS) entry which is preliminary data.</text>
</comment>
<sequence>MFDSLSDRASPGWGAHTPHRQIAKPSVESRRGDAAGTDASADTWLGIDIHWLYGTLLQALLKKTQCPHQAGDVLHDALIRYASTAMRKPVGQPHAYLWRVAESALIDQHRRARRFVPLPELQEGEDGCASELQDTAQPSMETLMHLRQRLEHLQKLFDCLPPRCRETFWMLRVEGYSQAEIAERLGISIKTVEGHVARALLQLVAWREAHRDALP</sequence>
<evidence type="ECO:0000256" key="3">
    <source>
        <dbReference type="ARBA" id="ARBA00023082"/>
    </source>
</evidence>
<reference evidence="8 9" key="1">
    <citation type="submission" date="2018-10" db="EMBL/GenBank/DDBJ databases">
        <title>Draft genome of Cortibacter populi DSM10536.</title>
        <authorList>
            <person name="Bernier A.-M."/>
            <person name="Bernard K."/>
        </authorList>
    </citation>
    <scope>NUCLEOTIDE SEQUENCE [LARGE SCALE GENOMIC DNA]</scope>
    <source>
        <strain evidence="8 9">DSM 105136</strain>
    </source>
</reference>
<dbReference type="OrthoDB" id="192021at2"/>
<keyword evidence="9" id="KW-1185">Reference proteome</keyword>
<keyword evidence="2" id="KW-0805">Transcription regulation</keyword>
<dbReference type="InterPro" id="IPR013249">
    <property type="entry name" value="RNA_pol_sigma70_r4_t2"/>
</dbReference>
<evidence type="ECO:0000313" key="8">
    <source>
        <dbReference type="EMBL" id="RMX03464.1"/>
    </source>
</evidence>
<dbReference type="AlphaFoldDB" id="A0A3M6QK34"/>
<dbReference type="NCBIfam" id="TIGR02937">
    <property type="entry name" value="sigma70-ECF"/>
    <property type="match status" value="1"/>
</dbReference>
<dbReference type="SUPFAM" id="SSF88659">
    <property type="entry name" value="Sigma3 and sigma4 domains of RNA polymerase sigma factors"/>
    <property type="match status" value="1"/>
</dbReference>
<dbReference type="Gene3D" id="1.10.1740.10">
    <property type="match status" value="1"/>
</dbReference>
<organism evidence="8 9">
    <name type="scientific">Corticibacter populi</name>
    <dbReference type="NCBI Taxonomy" id="1550736"/>
    <lineage>
        <taxon>Bacteria</taxon>
        <taxon>Pseudomonadati</taxon>
        <taxon>Pseudomonadota</taxon>
        <taxon>Betaproteobacteria</taxon>
        <taxon>Burkholderiales</taxon>
        <taxon>Comamonadaceae</taxon>
        <taxon>Corticibacter</taxon>
    </lineage>
</organism>
<evidence type="ECO:0000313" key="9">
    <source>
        <dbReference type="Proteomes" id="UP000278006"/>
    </source>
</evidence>
<dbReference type="Pfam" id="PF08281">
    <property type="entry name" value="Sigma70_r4_2"/>
    <property type="match status" value="1"/>
</dbReference>
<dbReference type="PANTHER" id="PTHR43133:SF63">
    <property type="entry name" value="RNA POLYMERASE SIGMA FACTOR FECI-RELATED"/>
    <property type="match status" value="1"/>
</dbReference>
<comment type="similarity">
    <text evidence="1">Belongs to the sigma-70 factor family. ECF subfamily.</text>
</comment>
<dbReference type="GO" id="GO:0006352">
    <property type="term" value="P:DNA-templated transcription initiation"/>
    <property type="evidence" value="ECO:0007669"/>
    <property type="project" value="InterPro"/>
</dbReference>
<dbReference type="RefSeq" id="WP_122231365.1">
    <property type="nucleotide sequence ID" value="NZ_RDQO01000006.1"/>
</dbReference>
<dbReference type="Gene3D" id="1.10.10.10">
    <property type="entry name" value="Winged helix-like DNA-binding domain superfamily/Winged helix DNA-binding domain"/>
    <property type="match status" value="1"/>
</dbReference>
<accession>A0A3M6QK34</accession>
<keyword evidence="4" id="KW-0804">Transcription</keyword>
<dbReference type="PANTHER" id="PTHR43133">
    <property type="entry name" value="RNA POLYMERASE ECF-TYPE SIGMA FACTO"/>
    <property type="match status" value="1"/>
</dbReference>
<feature type="domain" description="RNA polymerase sigma factor 70 region 4 type 2" evidence="7">
    <location>
        <begin position="153"/>
        <end position="203"/>
    </location>
</feature>
<evidence type="ECO:0000256" key="2">
    <source>
        <dbReference type="ARBA" id="ARBA00023015"/>
    </source>
</evidence>
<evidence type="ECO:0000259" key="6">
    <source>
        <dbReference type="Pfam" id="PF04542"/>
    </source>
</evidence>
<evidence type="ECO:0000256" key="1">
    <source>
        <dbReference type="ARBA" id="ARBA00010641"/>
    </source>
</evidence>
<dbReference type="CDD" id="cd06171">
    <property type="entry name" value="Sigma70_r4"/>
    <property type="match status" value="1"/>
</dbReference>
<gene>
    <name evidence="8" type="ORF">D8I35_16405</name>
</gene>
<feature type="region of interest" description="Disordered" evidence="5">
    <location>
        <begin position="1"/>
        <end position="35"/>
    </location>
</feature>
<dbReference type="InterPro" id="IPR036388">
    <property type="entry name" value="WH-like_DNA-bd_sf"/>
</dbReference>
<dbReference type="Proteomes" id="UP000278006">
    <property type="component" value="Unassembled WGS sequence"/>
</dbReference>
<dbReference type="InterPro" id="IPR039425">
    <property type="entry name" value="RNA_pol_sigma-70-like"/>
</dbReference>
<dbReference type="EMBL" id="RDQO01000006">
    <property type="protein sequence ID" value="RMX03464.1"/>
    <property type="molecule type" value="Genomic_DNA"/>
</dbReference>
<dbReference type="InterPro" id="IPR014284">
    <property type="entry name" value="RNA_pol_sigma-70_dom"/>
</dbReference>
<dbReference type="InterPro" id="IPR013324">
    <property type="entry name" value="RNA_pol_sigma_r3/r4-like"/>
</dbReference>
<keyword evidence="3" id="KW-0731">Sigma factor</keyword>
<dbReference type="GO" id="GO:0003677">
    <property type="term" value="F:DNA binding"/>
    <property type="evidence" value="ECO:0007669"/>
    <property type="project" value="InterPro"/>
</dbReference>
<dbReference type="InterPro" id="IPR007627">
    <property type="entry name" value="RNA_pol_sigma70_r2"/>
</dbReference>
<evidence type="ECO:0000256" key="5">
    <source>
        <dbReference type="SAM" id="MobiDB-lite"/>
    </source>
</evidence>
<feature type="domain" description="RNA polymerase sigma-70 region 2" evidence="6">
    <location>
        <begin position="55"/>
        <end position="114"/>
    </location>
</feature>
<dbReference type="GO" id="GO:0016987">
    <property type="term" value="F:sigma factor activity"/>
    <property type="evidence" value="ECO:0007669"/>
    <property type="project" value="UniProtKB-KW"/>
</dbReference>
<proteinExistence type="inferred from homology"/>
<dbReference type="InterPro" id="IPR013325">
    <property type="entry name" value="RNA_pol_sigma_r2"/>
</dbReference>
<evidence type="ECO:0000259" key="7">
    <source>
        <dbReference type="Pfam" id="PF08281"/>
    </source>
</evidence>